<dbReference type="Pfam" id="PF00775">
    <property type="entry name" value="Dioxygenase_C"/>
    <property type="match status" value="1"/>
</dbReference>
<dbReference type="PANTHER" id="PTHR34315:SF2">
    <property type="entry name" value="ANCHORED DIOXYGENASE, PUTATIVE (AFU_ORTHOLOGUE AFUA_3G01800)-RELATED"/>
    <property type="match status" value="1"/>
</dbReference>
<dbReference type="InterPro" id="IPR000627">
    <property type="entry name" value="Intradiol_dOase_C"/>
</dbReference>
<dbReference type="Gene3D" id="2.60.130.10">
    <property type="entry name" value="Aromatic compound dioxygenase"/>
    <property type="match status" value="1"/>
</dbReference>
<name>A0AAN6N1J5_9PEZI</name>
<evidence type="ECO:0000256" key="1">
    <source>
        <dbReference type="SAM" id="SignalP"/>
    </source>
</evidence>
<keyword evidence="3" id="KW-0560">Oxidoreductase</keyword>
<dbReference type="SUPFAM" id="SSF49482">
    <property type="entry name" value="Aromatic compound dioxygenase"/>
    <property type="match status" value="1"/>
</dbReference>
<dbReference type="GO" id="GO:0016702">
    <property type="term" value="F:oxidoreductase activity, acting on single donors with incorporation of molecular oxygen, incorporation of two atoms of oxygen"/>
    <property type="evidence" value="ECO:0007669"/>
    <property type="project" value="InterPro"/>
</dbReference>
<organism evidence="3 4">
    <name type="scientific">Diplogelasinospora grovesii</name>
    <dbReference type="NCBI Taxonomy" id="303347"/>
    <lineage>
        <taxon>Eukaryota</taxon>
        <taxon>Fungi</taxon>
        <taxon>Dikarya</taxon>
        <taxon>Ascomycota</taxon>
        <taxon>Pezizomycotina</taxon>
        <taxon>Sordariomycetes</taxon>
        <taxon>Sordariomycetidae</taxon>
        <taxon>Sordariales</taxon>
        <taxon>Diplogelasinosporaceae</taxon>
        <taxon>Diplogelasinospora</taxon>
    </lineage>
</organism>
<accession>A0AAN6N1J5</accession>
<dbReference type="GO" id="GO:0008199">
    <property type="term" value="F:ferric iron binding"/>
    <property type="evidence" value="ECO:0007669"/>
    <property type="project" value="InterPro"/>
</dbReference>
<evidence type="ECO:0000313" key="3">
    <source>
        <dbReference type="EMBL" id="KAK3936128.1"/>
    </source>
</evidence>
<feature type="signal peptide" evidence="1">
    <location>
        <begin position="1"/>
        <end position="21"/>
    </location>
</feature>
<protein>
    <submittedName>
        <fullName evidence="3">Gpi anchored dioxygenase</fullName>
    </submittedName>
</protein>
<evidence type="ECO:0000313" key="4">
    <source>
        <dbReference type="Proteomes" id="UP001303473"/>
    </source>
</evidence>
<dbReference type="InterPro" id="IPR015889">
    <property type="entry name" value="Intradiol_dOase_core"/>
</dbReference>
<dbReference type="CDD" id="cd03457">
    <property type="entry name" value="intradiol_dioxygenase_like"/>
    <property type="match status" value="1"/>
</dbReference>
<dbReference type="EMBL" id="MU853894">
    <property type="protein sequence ID" value="KAK3936128.1"/>
    <property type="molecule type" value="Genomic_DNA"/>
</dbReference>
<sequence length="370" mass="40800">MIFKTAVLTGIATTLLAVVSAHPGERHDEHQLKRDADLRHAIADLHLSAVQKCSSSEDVQARRQRAMERRLETFKRLRSERSLTDGPYLHRRDTAAFTKWSQVSHDQTSKLKFSSGTPAASVFGSNTTCVFTPDNADGPYFVQGEQIRSNVTENLVGVPIHMEMQFIDVNTCRPAENLFIDIWSCNSTGAYSGVSAAGEGGLESTYLRGVQVTNKEGVVNFDSIFPGHYQGRATHQHITAHAGAQVLPNGSYTGGHVAHLSQFFFDQALVNLVEATAPYKTNTIPKTPNAYDMFTGYSATAAYDPFPDYIMLGGDIQHGLFMWMEVGLNTTYNLDYYAPPASYVDETGTHDNPLFAYYMILTGFPPPTHG</sequence>
<feature type="domain" description="Intradiol ring-cleavage dioxygenases" evidence="2">
    <location>
        <begin position="138"/>
        <end position="240"/>
    </location>
</feature>
<dbReference type="Proteomes" id="UP001303473">
    <property type="component" value="Unassembled WGS sequence"/>
</dbReference>
<reference evidence="4" key="1">
    <citation type="journal article" date="2023" name="Mol. Phylogenet. Evol.">
        <title>Genome-scale phylogeny and comparative genomics of the fungal order Sordariales.</title>
        <authorList>
            <person name="Hensen N."/>
            <person name="Bonometti L."/>
            <person name="Westerberg I."/>
            <person name="Brannstrom I.O."/>
            <person name="Guillou S."/>
            <person name="Cros-Aarteil S."/>
            <person name="Calhoun S."/>
            <person name="Haridas S."/>
            <person name="Kuo A."/>
            <person name="Mondo S."/>
            <person name="Pangilinan J."/>
            <person name="Riley R."/>
            <person name="LaButti K."/>
            <person name="Andreopoulos B."/>
            <person name="Lipzen A."/>
            <person name="Chen C."/>
            <person name="Yan M."/>
            <person name="Daum C."/>
            <person name="Ng V."/>
            <person name="Clum A."/>
            <person name="Steindorff A."/>
            <person name="Ohm R.A."/>
            <person name="Martin F."/>
            <person name="Silar P."/>
            <person name="Natvig D.O."/>
            <person name="Lalanne C."/>
            <person name="Gautier V."/>
            <person name="Ament-Velasquez S.L."/>
            <person name="Kruys A."/>
            <person name="Hutchinson M.I."/>
            <person name="Powell A.J."/>
            <person name="Barry K."/>
            <person name="Miller A.N."/>
            <person name="Grigoriev I.V."/>
            <person name="Debuchy R."/>
            <person name="Gladieux P."/>
            <person name="Hiltunen Thoren M."/>
            <person name="Johannesson H."/>
        </authorList>
    </citation>
    <scope>NUCLEOTIDE SEQUENCE [LARGE SCALE GENOMIC DNA]</scope>
    <source>
        <strain evidence="4">CBS 340.73</strain>
    </source>
</reference>
<feature type="chain" id="PRO_5042890834" evidence="1">
    <location>
        <begin position="22"/>
        <end position="370"/>
    </location>
</feature>
<keyword evidence="1" id="KW-0732">Signal</keyword>
<comment type="caution">
    <text evidence="3">The sequence shown here is derived from an EMBL/GenBank/DDBJ whole genome shotgun (WGS) entry which is preliminary data.</text>
</comment>
<dbReference type="PANTHER" id="PTHR34315">
    <property type="match status" value="1"/>
</dbReference>
<proteinExistence type="predicted"/>
<dbReference type="AlphaFoldDB" id="A0AAN6N1J5"/>
<keyword evidence="3" id="KW-0223">Dioxygenase</keyword>
<gene>
    <name evidence="3" type="ORF">QBC46DRAFT_420345</name>
</gene>
<keyword evidence="4" id="KW-1185">Reference proteome</keyword>
<evidence type="ECO:0000259" key="2">
    <source>
        <dbReference type="Pfam" id="PF00775"/>
    </source>
</evidence>